<reference evidence="14 15" key="1">
    <citation type="journal article" date="2023" name="Elife">
        <title>Identification of key yeast species and microbe-microbe interactions impacting larval growth of Drosophila in the wild.</title>
        <authorList>
            <person name="Mure A."/>
            <person name="Sugiura Y."/>
            <person name="Maeda R."/>
            <person name="Honda K."/>
            <person name="Sakurai N."/>
            <person name="Takahashi Y."/>
            <person name="Watada M."/>
            <person name="Katoh T."/>
            <person name="Gotoh A."/>
            <person name="Gotoh Y."/>
            <person name="Taniguchi I."/>
            <person name="Nakamura K."/>
            <person name="Hayashi T."/>
            <person name="Katayama T."/>
            <person name="Uemura T."/>
            <person name="Hattori Y."/>
        </authorList>
    </citation>
    <scope>NUCLEOTIDE SEQUENCE [LARGE SCALE GENOMIC DNA]</scope>
    <source>
        <strain evidence="14 15">KH-74</strain>
    </source>
</reference>
<comment type="caution">
    <text evidence="14">The sequence shown here is derived from an EMBL/GenBank/DDBJ whole genome shotgun (WGS) entry which is preliminary data.</text>
</comment>
<dbReference type="InterPro" id="IPR017850">
    <property type="entry name" value="Alkaline_phosphatase_core_sf"/>
</dbReference>
<evidence type="ECO:0000256" key="6">
    <source>
        <dbReference type="ARBA" id="ARBA00022679"/>
    </source>
</evidence>
<feature type="transmembrane region" description="Helical" evidence="12">
    <location>
        <begin position="550"/>
        <end position="570"/>
    </location>
</feature>
<evidence type="ECO:0000313" key="15">
    <source>
        <dbReference type="Proteomes" id="UP001377567"/>
    </source>
</evidence>
<keyword evidence="8 12" id="KW-0256">Endoplasmic reticulum</keyword>
<dbReference type="CDD" id="cd16024">
    <property type="entry name" value="GPI_EPT_2"/>
    <property type="match status" value="1"/>
</dbReference>
<dbReference type="GO" id="GO:0006506">
    <property type="term" value="P:GPI anchor biosynthetic process"/>
    <property type="evidence" value="ECO:0007669"/>
    <property type="project" value="UniProtKB-KW"/>
</dbReference>
<keyword evidence="10 12" id="KW-0472">Membrane</keyword>
<dbReference type="SUPFAM" id="SSF53649">
    <property type="entry name" value="Alkaline phosphatase-like"/>
    <property type="match status" value="1"/>
</dbReference>
<comment type="subcellular location">
    <subcellularLocation>
        <location evidence="1 12">Endoplasmic reticulum membrane</location>
        <topology evidence="1 12">Multi-pass membrane protein</topology>
    </subcellularLocation>
</comment>
<comment type="similarity">
    <text evidence="3 12">Belongs to the PIGG/PIGN/PIGO family. PIGG subfamily.</text>
</comment>
<dbReference type="Proteomes" id="UP001377567">
    <property type="component" value="Unassembled WGS sequence"/>
</dbReference>
<evidence type="ECO:0000256" key="1">
    <source>
        <dbReference type="ARBA" id="ARBA00004477"/>
    </source>
</evidence>
<feature type="transmembrane region" description="Helical" evidence="12">
    <location>
        <begin position="602"/>
        <end position="627"/>
    </location>
</feature>
<evidence type="ECO:0000256" key="8">
    <source>
        <dbReference type="ARBA" id="ARBA00022824"/>
    </source>
</evidence>
<dbReference type="PANTHER" id="PTHR23072:SF0">
    <property type="entry name" value="GPI ETHANOLAMINE PHOSPHATE TRANSFERASE 2"/>
    <property type="match status" value="1"/>
</dbReference>
<dbReference type="Pfam" id="PF01663">
    <property type="entry name" value="Phosphodiest"/>
    <property type="match status" value="1"/>
</dbReference>
<feature type="transmembrane region" description="Helical" evidence="12">
    <location>
        <begin position="767"/>
        <end position="787"/>
    </location>
</feature>
<comment type="pathway">
    <text evidence="2 12">Glycolipid biosynthesis; glycosylphosphatidylinositol-anchor biosynthesis.</text>
</comment>
<keyword evidence="5 12" id="KW-0337">GPI-anchor biosynthesis</keyword>
<feature type="transmembrane region" description="Helical" evidence="12">
    <location>
        <begin position="410"/>
        <end position="430"/>
    </location>
</feature>
<dbReference type="InterPro" id="IPR039527">
    <property type="entry name" value="PIGG/GPI7"/>
</dbReference>
<feature type="transmembrane region" description="Helical" evidence="12">
    <location>
        <begin position="721"/>
        <end position="747"/>
    </location>
</feature>
<dbReference type="Gene3D" id="3.40.720.10">
    <property type="entry name" value="Alkaline Phosphatase, subunit A"/>
    <property type="match status" value="1"/>
</dbReference>
<feature type="transmembrane region" description="Helical" evidence="12">
    <location>
        <begin position="437"/>
        <end position="457"/>
    </location>
</feature>
<feature type="transmembrane region" description="Helical" evidence="12">
    <location>
        <begin position="525"/>
        <end position="543"/>
    </location>
</feature>
<feature type="transmembrane region" description="Helical" evidence="12">
    <location>
        <begin position="463"/>
        <end position="481"/>
    </location>
</feature>
<evidence type="ECO:0000256" key="5">
    <source>
        <dbReference type="ARBA" id="ARBA00022502"/>
    </source>
</evidence>
<evidence type="ECO:0000256" key="2">
    <source>
        <dbReference type="ARBA" id="ARBA00004687"/>
    </source>
</evidence>
<dbReference type="InterPro" id="IPR045687">
    <property type="entry name" value="PIGG/GPI7_C"/>
</dbReference>
<dbReference type="Pfam" id="PF19316">
    <property type="entry name" value="PIGO_PIGG"/>
    <property type="match status" value="1"/>
</dbReference>
<dbReference type="EMBL" id="BTGD01000013">
    <property type="protein sequence ID" value="GMM57426.1"/>
    <property type="molecule type" value="Genomic_DNA"/>
</dbReference>
<feature type="transmembrane region" description="Helical" evidence="12">
    <location>
        <begin position="680"/>
        <end position="700"/>
    </location>
</feature>
<keyword evidence="15" id="KW-1185">Reference proteome</keyword>
<accession>A0AAV5S1Y5</accession>
<sequence>MLKKLLVLLILQVGGVFIFLSGFFPQKNVLAGNAAYEINTKLQENATPPFKKLVFVVIDALRSDFIFDEANSGFSFVHSKLNTGEAWGFTAYSNPPTVTLPRLKGITTGSTPNFLDAILNVAEDDSSSNIKDQDSWPMQFHNHGYKMRFFGDDTWLKLLPPTIFDEYEGTNSFFVSDFQQVDLNVTRHIPHQLKTKNEWDVLILHYLGLDHIGHKGGASSIFMPDKHKEMDGVIETLYKDMDKDTLMVVMGDHGMNDVGNHGGSSAGETSAGLVFLSKKLSKFAKPSLQKDTKLPMSLDDPSTYKYLTIIQQMDLVPTIAALFNVPVPRNSAGVLIPEFIQLLNTKVGDTKLLENYKQLLEVAKMQDIEGFLDEDRISKKVDQSKIIQTMKQIQQTIIRNATDYNYDNIFIGYGVLVLATIGSVVFGISVMGISVPLSITLGIAALIGFSCFGSSFVEEEHQLWWWIITISISSSYIISLISGRGQFWPHFIVFFGVRLIRGWNNTGQQTVYNYVISQQLQQEPAILWALNIWTVFVVCIRDFKGNPVSFISSFTLGMMVMTYKMSWAIVNKEGMPEYLLDITRKYCVIYTGFNDESVFDQALIPMATLFFRCFASITVIKFIATALKMQKSNTLMNDMTKYITLLLIFLSPSANIPQYLVFELMRYAITPIMKKQYSTSVYAVSLVSLVLQNFTFFQFGGTNSIATIDLANAYHGVSENYNIYLIGVMMAVANFAPAIYWAMFPWAIIYNRCDKKGTTFGKNKLPILIFSCVVGCCLLAACVALRYHLFIWSVFSPKLCYYAGWAIFMNVIMGYLVEGPLLMFN</sequence>
<organism evidence="14 15">
    <name type="scientific">Maudiozyma humilis</name>
    <name type="common">Sour dough yeast</name>
    <name type="synonym">Kazachstania humilis</name>
    <dbReference type="NCBI Taxonomy" id="51915"/>
    <lineage>
        <taxon>Eukaryota</taxon>
        <taxon>Fungi</taxon>
        <taxon>Dikarya</taxon>
        <taxon>Ascomycota</taxon>
        <taxon>Saccharomycotina</taxon>
        <taxon>Saccharomycetes</taxon>
        <taxon>Saccharomycetales</taxon>
        <taxon>Saccharomycetaceae</taxon>
        <taxon>Maudiozyma</taxon>
    </lineage>
</organism>
<dbReference type="InterPro" id="IPR037674">
    <property type="entry name" value="PIG-G_N"/>
</dbReference>
<keyword evidence="6 12" id="KW-0808">Transferase</keyword>
<name>A0AAV5S1Y5_MAUHU</name>
<protein>
    <recommendedName>
        <fullName evidence="4 12">GPI ethanolamine phosphate transferase 2</fullName>
    </recommendedName>
</protein>
<evidence type="ECO:0000256" key="12">
    <source>
        <dbReference type="RuleBase" id="RU367106"/>
    </source>
</evidence>
<feature type="transmembrane region" description="Helical" evidence="12">
    <location>
        <begin position="799"/>
        <end position="817"/>
    </location>
</feature>
<evidence type="ECO:0000256" key="7">
    <source>
        <dbReference type="ARBA" id="ARBA00022692"/>
    </source>
</evidence>
<dbReference type="GO" id="GO:0051267">
    <property type="term" value="F:CP2 mannose-ethanolamine phosphotransferase activity"/>
    <property type="evidence" value="ECO:0007669"/>
    <property type="project" value="TreeGrafter"/>
</dbReference>
<evidence type="ECO:0000256" key="4">
    <source>
        <dbReference type="ARBA" id="ARBA00020830"/>
    </source>
</evidence>
<evidence type="ECO:0000256" key="3">
    <source>
        <dbReference type="ARBA" id="ARBA00005315"/>
    </source>
</evidence>
<evidence type="ECO:0000259" key="13">
    <source>
        <dbReference type="Pfam" id="PF19316"/>
    </source>
</evidence>
<proteinExistence type="inferred from homology"/>
<feature type="domain" description="GPI ethanolamine phosphate transferase 2 C-terminal" evidence="13">
    <location>
        <begin position="401"/>
        <end position="821"/>
    </location>
</feature>
<evidence type="ECO:0000313" key="14">
    <source>
        <dbReference type="EMBL" id="GMM57426.1"/>
    </source>
</evidence>
<gene>
    <name evidence="14" type="ORF">DAKH74_040420</name>
</gene>
<evidence type="ECO:0000256" key="11">
    <source>
        <dbReference type="ARBA" id="ARBA00023180"/>
    </source>
</evidence>
<evidence type="ECO:0000256" key="10">
    <source>
        <dbReference type="ARBA" id="ARBA00023136"/>
    </source>
</evidence>
<keyword evidence="11" id="KW-0325">Glycoprotein</keyword>
<dbReference type="AlphaFoldDB" id="A0AAV5S1Y5"/>
<dbReference type="GO" id="GO:0005789">
    <property type="term" value="C:endoplasmic reticulum membrane"/>
    <property type="evidence" value="ECO:0007669"/>
    <property type="project" value="UniProtKB-SubCell"/>
</dbReference>
<keyword evidence="7 12" id="KW-0812">Transmembrane</keyword>
<comment type="function">
    <text evidence="12">Ethanolamine phosphate transferase involved in glycosylphosphatidylinositol-anchor biosynthesis. Transfers ethanolamine phosphate to the GPI second mannose.</text>
</comment>
<dbReference type="PANTHER" id="PTHR23072">
    <property type="entry name" value="PHOSPHATIDYLINOSITOL GLYCAN-RELATED"/>
    <property type="match status" value="1"/>
</dbReference>
<dbReference type="InterPro" id="IPR002591">
    <property type="entry name" value="Phosphodiest/P_Trfase"/>
</dbReference>
<keyword evidence="9 12" id="KW-1133">Transmembrane helix</keyword>
<evidence type="ECO:0000256" key="9">
    <source>
        <dbReference type="ARBA" id="ARBA00022989"/>
    </source>
</evidence>